<dbReference type="Proteomes" id="UP000499080">
    <property type="component" value="Unassembled WGS sequence"/>
</dbReference>
<dbReference type="AlphaFoldDB" id="A0A4Y2L286"/>
<sequence length="96" mass="11053">MRLSGLQKWAHITPPILSKIVQKEQSSDIETEENKEIDIVSKMLQKEDIAIDVAWNLLKRLTAQIKDCRGTIVNQVLEEAKQSCLDPSFKEEEKIF</sequence>
<reference evidence="1 2" key="1">
    <citation type="journal article" date="2019" name="Sci. Rep.">
        <title>Orb-weaving spider Araneus ventricosus genome elucidates the spidroin gene catalogue.</title>
        <authorList>
            <person name="Kono N."/>
            <person name="Nakamura H."/>
            <person name="Ohtoshi R."/>
            <person name="Moran D.A.P."/>
            <person name="Shinohara A."/>
            <person name="Yoshida Y."/>
            <person name="Fujiwara M."/>
            <person name="Mori M."/>
            <person name="Tomita M."/>
            <person name="Arakawa K."/>
        </authorList>
    </citation>
    <scope>NUCLEOTIDE SEQUENCE [LARGE SCALE GENOMIC DNA]</scope>
</reference>
<proteinExistence type="predicted"/>
<organism evidence="1 2">
    <name type="scientific">Araneus ventricosus</name>
    <name type="common">Orbweaver spider</name>
    <name type="synonym">Epeira ventricosa</name>
    <dbReference type="NCBI Taxonomy" id="182803"/>
    <lineage>
        <taxon>Eukaryota</taxon>
        <taxon>Metazoa</taxon>
        <taxon>Ecdysozoa</taxon>
        <taxon>Arthropoda</taxon>
        <taxon>Chelicerata</taxon>
        <taxon>Arachnida</taxon>
        <taxon>Araneae</taxon>
        <taxon>Araneomorphae</taxon>
        <taxon>Entelegynae</taxon>
        <taxon>Araneoidea</taxon>
        <taxon>Araneidae</taxon>
        <taxon>Araneus</taxon>
    </lineage>
</organism>
<gene>
    <name evidence="1" type="ORF">AVEN_211674_1</name>
</gene>
<evidence type="ECO:0000313" key="1">
    <source>
        <dbReference type="EMBL" id="GBN08704.1"/>
    </source>
</evidence>
<evidence type="ECO:0000313" key="2">
    <source>
        <dbReference type="Proteomes" id="UP000499080"/>
    </source>
</evidence>
<accession>A0A4Y2L286</accession>
<name>A0A4Y2L286_ARAVE</name>
<keyword evidence="2" id="KW-1185">Reference proteome</keyword>
<dbReference type="EMBL" id="BGPR01005285">
    <property type="protein sequence ID" value="GBN08704.1"/>
    <property type="molecule type" value="Genomic_DNA"/>
</dbReference>
<protein>
    <submittedName>
        <fullName evidence="1">Uncharacterized protein</fullName>
    </submittedName>
</protein>
<comment type="caution">
    <text evidence="1">The sequence shown here is derived from an EMBL/GenBank/DDBJ whole genome shotgun (WGS) entry which is preliminary data.</text>
</comment>